<proteinExistence type="predicted"/>
<evidence type="ECO:0000313" key="1">
    <source>
        <dbReference type="EMBL" id="PFG18157.1"/>
    </source>
</evidence>
<accession>A0A2A9CUN8</accession>
<dbReference type="OrthoDB" id="9808275at2"/>
<evidence type="ECO:0000313" key="2">
    <source>
        <dbReference type="Proteomes" id="UP000226079"/>
    </source>
</evidence>
<comment type="caution">
    <text evidence="1">The sequence shown here is derived from an EMBL/GenBank/DDBJ whole genome shotgun (WGS) entry which is preliminary data.</text>
</comment>
<dbReference type="InterPro" id="IPR011051">
    <property type="entry name" value="RmlC_Cupin_sf"/>
</dbReference>
<dbReference type="InterPro" id="IPR014710">
    <property type="entry name" value="RmlC-like_jellyroll"/>
</dbReference>
<dbReference type="RefSeq" id="WP_098461530.1">
    <property type="nucleotide sequence ID" value="NZ_PDJC01000001.1"/>
</dbReference>
<dbReference type="AlphaFoldDB" id="A0A2A9CUN8"/>
<evidence type="ECO:0008006" key="3">
    <source>
        <dbReference type="Google" id="ProtNLM"/>
    </source>
</evidence>
<dbReference type="Gene3D" id="2.60.120.10">
    <property type="entry name" value="Jelly Rolls"/>
    <property type="match status" value="1"/>
</dbReference>
<keyword evidence="2" id="KW-1185">Reference proteome</keyword>
<name>A0A2A9CUN8_9ACTN</name>
<dbReference type="EMBL" id="PDJC01000001">
    <property type="protein sequence ID" value="PFG18157.1"/>
    <property type="molecule type" value="Genomic_DNA"/>
</dbReference>
<sequence>MSVLPTFSAAAADRTLDAGDGVVRLAPTWVPRVFSTPGRRIRLHPEDYYAFGKDRGGIDERWLASPIRADNGPATGDFEGLSLVRGAEGQLLPFDQFIAHHQDTLIGSRIWAAYGKWPVFAKFFDNEQSLPFHVHHRDEDARALGKVSKPEAYYYAPQLNNHLAAHPVSFLGLQPGVTRDQLRERLIGFGKGGDNRITELSFGYRTQLGTGWDVPAGVLHAPASACTYEPQAASDVLCMCESWSNNREVPDELLWKDAPADRVGDYDYILDLLDWKLNTDPDFTNSRRLIPFETDESVAAADPGYVEKWIVYKSAMFSAKELTVRPGASVVITDADAYGVIVIQGHGRFGVHPAAAPTLIRFGELTEDEFFVSEPAARRGVRVVNQSSTEPLVMLKNFGPGTAPGF</sequence>
<reference evidence="1 2" key="1">
    <citation type="submission" date="2017-10" db="EMBL/GenBank/DDBJ databases">
        <title>Sequencing the genomes of 1000 actinobacteria strains.</title>
        <authorList>
            <person name="Klenk H.-P."/>
        </authorList>
    </citation>
    <scope>NUCLEOTIDE SEQUENCE [LARGE SCALE GENOMIC DNA]</scope>
    <source>
        <strain evidence="1 2">DSM 15597</strain>
    </source>
</reference>
<protein>
    <recommendedName>
        <fullName evidence="3">Mannose-6-phosphate isomerase class I</fullName>
    </recommendedName>
</protein>
<gene>
    <name evidence="1" type="ORF">ATK74_2738</name>
</gene>
<organism evidence="1 2">
    <name type="scientific">Propionicimonas paludicola</name>
    <dbReference type="NCBI Taxonomy" id="185243"/>
    <lineage>
        <taxon>Bacteria</taxon>
        <taxon>Bacillati</taxon>
        <taxon>Actinomycetota</taxon>
        <taxon>Actinomycetes</taxon>
        <taxon>Propionibacteriales</taxon>
        <taxon>Nocardioidaceae</taxon>
        <taxon>Propionicimonas</taxon>
    </lineage>
</organism>
<dbReference type="Proteomes" id="UP000226079">
    <property type="component" value="Unassembled WGS sequence"/>
</dbReference>
<dbReference type="SUPFAM" id="SSF51182">
    <property type="entry name" value="RmlC-like cupins"/>
    <property type="match status" value="1"/>
</dbReference>